<dbReference type="EMBL" id="PNBA02000022">
    <property type="protein sequence ID" value="KAG6385346.1"/>
    <property type="molecule type" value="Genomic_DNA"/>
</dbReference>
<dbReference type="AlphaFoldDB" id="A0A8X8YYG5"/>
<dbReference type="Proteomes" id="UP000298416">
    <property type="component" value="Unassembled WGS sequence"/>
</dbReference>
<accession>A0A8X8YYG5</accession>
<gene>
    <name evidence="1" type="ORF">SASPL_154179</name>
</gene>
<comment type="caution">
    <text evidence="1">The sequence shown here is derived from an EMBL/GenBank/DDBJ whole genome shotgun (WGS) entry which is preliminary data.</text>
</comment>
<evidence type="ECO:0000313" key="2">
    <source>
        <dbReference type="Proteomes" id="UP000298416"/>
    </source>
</evidence>
<evidence type="ECO:0000313" key="1">
    <source>
        <dbReference type="EMBL" id="KAG6385346.1"/>
    </source>
</evidence>
<reference evidence="1" key="2">
    <citation type="submission" date="2020-08" db="EMBL/GenBank/DDBJ databases">
        <title>Plant Genome Project.</title>
        <authorList>
            <person name="Zhang R.-G."/>
        </authorList>
    </citation>
    <scope>NUCLEOTIDE SEQUENCE</scope>
    <source>
        <strain evidence="1">Huo1</strain>
        <tissue evidence="1">Leaf</tissue>
    </source>
</reference>
<organism evidence="1">
    <name type="scientific">Salvia splendens</name>
    <name type="common">Scarlet sage</name>
    <dbReference type="NCBI Taxonomy" id="180675"/>
    <lineage>
        <taxon>Eukaryota</taxon>
        <taxon>Viridiplantae</taxon>
        <taxon>Streptophyta</taxon>
        <taxon>Embryophyta</taxon>
        <taxon>Tracheophyta</taxon>
        <taxon>Spermatophyta</taxon>
        <taxon>Magnoliopsida</taxon>
        <taxon>eudicotyledons</taxon>
        <taxon>Gunneridae</taxon>
        <taxon>Pentapetalae</taxon>
        <taxon>asterids</taxon>
        <taxon>lamiids</taxon>
        <taxon>Lamiales</taxon>
        <taxon>Lamiaceae</taxon>
        <taxon>Nepetoideae</taxon>
        <taxon>Mentheae</taxon>
        <taxon>Salviinae</taxon>
        <taxon>Salvia</taxon>
        <taxon>Salvia subgen. Calosphace</taxon>
        <taxon>core Calosphace</taxon>
    </lineage>
</organism>
<reference evidence="1" key="1">
    <citation type="submission" date="2018-01" db="EMBL/GenBank/DDBJ databases">
        <authorList>
            <person name="Mao J.F."/>
        </authorList>
    </citation>
    <scope>NUCLEOTIDE SEQUENCE</scope>
    <source>
        <strain evidence="1">Huo1</strain>
        <tissue evidence="1">Leaf</tissue>
    </source>
</reference>
<name>A0A8X8YYG5_SALSN</name>
<sequence>MLDLDSLMEQAEKLVEMEDDKMPRELDSSMEQLKVAEMEDKKMLVGIDEDLMQLKDRLTRLEKKLEYCDFVRD</sequence>
<protein>
    <submittedName>
        <fullName evidence="1">Uncharacterized protein</fullName>
    </submittedName>
</protein>
<keyword evidence="2" id="KW-1185">Reference proteome</keyword>
<proteinExistence type="predicted"/>